<evidence type="ECO:0000256" key="6">
    <source>
        <dbReference type="ARBA" id="ARBA00022692"/>
    </source>
</evidence>
<dbReference type="EMBL" id="JACOGG010000028">
    <property type="protein sequence ID" value="MBC3937027.1"/>
    <property type="molecule type" value="Genomic_DNA"/>
</dbReference>
<dbReference type="SUPFAM" id="SSF47384">
    <property type="entry name" value="Homodimeric domain of signal transducing histidine kinase"/>
    <property type="match status" value="1"/>
</dbReference>
<dbReference type="Gene3D" id="3.30.565.10">
    <property type="entry name" value="Histidine kinase-like ATPase, C-terminal domain"/>
    <property type="match status" value="1"/>
</dbReference>
<keyword evidence="5" id="KW-0808">Transferase</keyword>
<dbReference type="AlphaFoldDB" id="A0A923KWV3"/>
<feature type="domain" description="Histidine kinase" evidence="12">
    <location>
        <begin position="237"/>
        <end position="451"/>
    </location>
</feature>
<dbReference type="InterPro" id="IPR004358">
    <property type="entry name" value="Sig_transdc_His_kin-like_C"/>
</dbReference>
<evidence type="ECO:0000256" key="3">
    <source>
        <dbReference type="ARBA" id="ARBA00012438"/>
    </source>
</evidence>
<dbReference type="PANTHER" id="PTHR45436">
    <property type="entry name" value="SENSOR HISTIDINE KINASE YKOH"/>
    <property type="match status" value="1"/>
</dbReference>
<dbReference type="InterPro" id="IPR005467">
    <property type="entry name" value="His_kinase_dom"/>
</dbReference>
<feature type="domain" description="HAMP" evidence="13">
    <location>
        <begin position="177"/>
        <end position="229"/>
    </location>
</feature>
<dbReference type="GO" id="GO:0005886">
    <property type="term" value="C:plasma membrane"/>
    <property type="evidence" value="ECO:0007669"/>
    <property type="project" value="TreeGrafter"/>
</dbReference>
<dbReference type="SUPFAM" id="SSF55874">
    <property type="entry name" value="ATPase domain of HSP90 chaperone/DNA topoisomerase II/histidine kinase"/>
    <property type="match status" value="1"/>
</dbReference>
<dbReference type="InterPro" id="IPR003594">
    <property type="entry name" value="HATPase_dom"/>
</dbReference>
<keyword evidence="8 11" id="KW-1133">Transmembrane helix</keyword>
<evidence type="ECO:0000259" key="12">
    <source>
        <dbReference type="PROSITE" id="PS50109"/>
    </source>
</evidence>
<proteinExistence type="predicted"/>
<keyword evidence="10 11" id="KW-0472">Membrane</keyword>
<gene>
    <name evidence="14" type="ORF">H8K47_16850</name>
</gene>
<evidence type="ECO:0000256" key="1">
    <source>
        <dbReference type="ARBA" id="ARBA00000085"/>
    </source>
</evidence>
<dbReference type="Pfam" id="PF00512">
    <property type="entry name" value="HisKA"/>
    <property type="match status" value="1"/>
</dbReference>
<evidence type="ECO:0000256" key="8">
    <source>
        <dbReference type="ARBA" id="ARBA00022989"/>
    </source>
</evidence>
<keyword evidence="4" id="KW-0597">Phosphoprotein</keyword>
<accession>A0A923KWV3</accession>
<evidence type="ECO:0000256" key="9">
    <source>
        <dbReference type="ARBA" id="ARBA00023012"/>
    </source>
</evidence>
<evidence type="ECO:0000256" key="11">
    <source>
        <dbReference type="SAM" id="Phobius"/>
    </source>
</evidence>
<dbReference type="PANTHER" id="PTHR45436:SF15">
    <property type="entry name" value="SENSOR HISTIDINE KINASE CUSS"/>
    <property type="match status" value="1"/>
</dbReference>
<dbReference type="SMART" id="SM00387">
    <property type="entry name" value="HATPase_c"/>
    <property type="match status" value="1"/>
</dbReference>
<dbReference type="CDD" id="cd00082">
    <property type="entry name" value="HisKA"/>
    <property type="match status" value="1"/>
</dbReference>
<dbReference type="GO" id="GO:0000155">
    <property type="term" value="F:phosphorelay sensor kinase activity"/>
    <property type="evidence" value="ECO:0007669"/>
    <property type="project" value="InterPro"/>
</dbReference>
<evidence type="ECO:0000256" key="5">
    <source>
        <dbReference type="ARBA" id="ARBA00022679"/>
    </source>
</evidence>
<evidence type="ECO:0000256" key="7">
    <source>
        <dbReference type="ARBA" id="ARBA00022777"/>
    </source>
</evidence>
<keyword evidence="6 11" id="KW-0812">Transmembrane</keyword>
<evidence type="ECO:0000259" key="13">
    <source>
        <dbReference type="PROSITE" id="PS50885"/>
    </source>
</evidence>
<dbReference type="RefSeq" id="WP_186882544.1">
    <property type="nucleotide sequence ID" value="NZ_JACOGG010000028.1"/>
</dbReference>
<dbReference type="InterPro" id="IPR050428">
    <property type="entry name" value="TCS_sensor_his_kinase"/>
</dbReference>
<dbReference type="EC" id="2.7.13.3" evidence="3"/>
<dbReference type="Gene3D" id="1.10.287.130">
    <property type="match status" value="1"/>
</dbReference>
<evidence type="ECO:0000313" key="14">
    <source>
        <dbReference type="EMBL" id="MBC3937027.1"/>
    </source>
</evidence>
<evidence type="ECO:0000256" key="2">
    <source>
        <dbReference type="ARBA" id="ARBA00004141"/>
    </source>
</evidence>
<dbReference type="InterPro" id="IPR036890">
    <property type="entry name" value="HATPase_C_sf"/>
</dbReference>
<feature type="transmembrane region" description="Helical" evidence="11">
    <location>
        <begin position="158"/>
        <end position="176"/>
    </location>
</feature>
<keyword evidence="7 14" id="KW-0418">Kinase</keyword>
<organism evidence="14 15">
    <name type="scientific">Undibacterium rugosum</name>
    <dbReference type="NCBI Taxonomy" id="2762291"/>
    <lineage>
        <taxon>Bacteria</taxon>
        <taxon>Pseudomonadati</taxon>
        <taxon>Pseudomonadota</taxon>
        <taxon>Betaproteobacteria</taxon>
        <taxon>Burkholderiales</taxon>
        <taxon>Oxalobacteraceae</taxon>
        <taxon>Undibacterium</taxon>
    </lineage>
</organism>
<comment type="catalytic activity">
    <reaction evidence="1">
        <text>ATP + protein L-histidine = ADP + protein N-phospho-L-histidine.</text>
        <dbReference type="EC" id="2.7.13.3"/>
    </reaction>
</comment>
<evidence type="ECO:0000313" key="15">
    <source>
        <dbReference type="Proteomes" id="UP000612361"/>
    </source>
</evidence>
<dbReference type="InterPro" id="IPR003661">
    <property type="entry name" value="HisK_dim/P_dom"/>
</dbReference>
<evidence type="ECO:0000256" key="10">
    <source>
        <dbReference type="ARBA" id="ARBA00023136"/>
    </source>
</evidence>
<dbReference type="PROSITE" id="PS50109">
    <property type="entry name" value="HIS_KIN"/>
    <property type="match status" value="1"/>
</dbReference>
<sequence length="456" mass="50082">MDGIKRRLNESVQLKLSFTLSLAILVVALVAGVFSFLSALDEAHELQDDVLRQVAHLMDRQRLSPAAPTTDTRLNEADEESRVIVQRLGEVSPSTVDVDAGGVLPLPATLADGLQTLEVGGETFRVLVKTTASAERIAVAQESGFRNEIARDGALRTVMPFLILVPVLLLIVADLVRKMFQPIAALSEEIDQRAEQELHPVEDRHLPVEVRPFAVAINRLLARVGQSMESQRRFVADAAHELRSPMTALSLQAERLTDTEMSDVAGERLTILRQGIERGRSLLDQLLTLAKVQSTTVEPRVSLSVQCIYRRVLEDLMPLAEVKHIDIGVTDMQDAEVWANEMDMTTLVKNLVDNAIRYTPQGGRVDLSIGLSDGKVVLRVQDSGPGIPLAERGRVFDPFYRTLGSEQIGAGLGLSIVKAIANRIGAEIRLDFVNETQQTGLIVTVFAPMSDELRKL</sequence>
<dbReference type="InterPro" id="IPR036097">
    <property type="entry name" value="HisK_dim/P_sf"/>
</dbReference>
<dbReference type="Pfam" id="PF02518">
    <property type="entry name" value="HATPase_c"/>
    <property type="match status" value="1"/>
</dbReference>
<dbReference type="SMART" id="SM00388">
    <property type="entry name" value="HisKA"/>
    <property type="match status" value="1"/>
</dbReference>
<name>A0A923KWV3_9BURK</name>
<keyword evidence="15" id="KW-1185">Reference proteome</keyword>
<feature type="transmembrane region" description="Helical" evidence="11">
    <location>
        <begin position="20"/>
        <end position="40"/>
    </location>
</feature>
<evidence type="ECO:0000256" key="4">
    <source>
        <dbReference type="ARBA" id="ARBA00022553"/>
    </source>
</evidence>
<dbReference type="InterPro" id="IPR003660">
    <property type="entry name" value="HAMP_dom"/>
</dbReference>
<dbReference type="PROSITE" id="PS50885">
    <property type="entry name" value="HAMP"/>
    <property type="match status" value="1"/>
</dbReference>
<protein>
    <recommendedName>
        <fullName evidence="3">histidine kinase</fullName>
        <ecNumber evidence="3">2.7.13.3</ecNumber>
    </recommendedName>
</protein>
<keyword evidence="9" id="KW-0902">Two-component regulatory system</keyword>
<comment type="caution">
    <text evidence="14">The sequence shown here is derived from an EMBL/GenBank/DDBJ whole genome shotgun (WGS) entry which is preliminary data.</text>
</comment>
<dbReference type="PRINTS" id="PR00344">
    <property type="entry name" value="BCTRLSENSOR"/>
</dbReference>
<reference evidence="14" key="1">
    <citation type="submission" date="2020-08" db="EMBL/GenBank/DDBJ databases">
        <title>Novel species isolated from subtropical streams in China.</title>
        <authorList>
            <person name="Lu H."/>
        </authorList>
    </citation>
    <scope>NUCLEOTIDE SEQUENCE</scope>
    <source>
        <strain evidence="14">CY7W</strain>
    </source>
</reference>
<dbReference type="Proteomes" id="UP000612361">
    <property type="component" value="Unassembled WGS sequence"/>
</dbReference>
<comment type="subcellular location">
    <subcellularLocation>
        <location evidence="2">Membrane</location>
        <topology evidence="2">Multi-pass membrane protein</topology>
    </subcellularLocation>
</comment>